<reference evidence="3 4" key="1">
    <citation type="journal article" date="2023" name="Life. Sci Alliance">
        <title>Evolutionary insights into 3D genome organization and epigenetic landscape of Vigna mungo.</title>
        <authorList>
            <person name="Junaid A."/>
            <person name="Singh B."/>
            <person name="Bhatia S."/>
        </authorList>
    </citation>
    <scope>NUCLEOTIDE SEQUENCE [LARGE SCALE GENOMIC DNA]</scope>
    <source>
        <strain evidence="3">Urdbean</strain>
    </source>
</reference>
<dbReference type="CDD" id="cd09487">
    <property type="entry name" value="SAM_superfamily"/>
    <property type="match status" value="1"/>
</dbReference>
<accession>A0AAQ3N4Q4</accession>
<sequence>MDENSEEEGFRDFKHKLEQDQILVHSVEDNSVNYWNVDRSEDPRVRVSDNDDVESELRKQRKSDGVSSWLYELGLSRYMPMFKIHEVDDELLPMLTLEDLKYGDNAIKSKKKMYNTIQNLRKCFS</sequence>
<keyword evidence="4" id="KW-1185">Reference proteome</keyword>
<dbReference type="InterPro" id="IPR013761">
    <property type="entry name" value="SAM/pointed_sf"/>
</dbReference>
<dbReference type="Gene3D" id="1.10.150.50">
    <property type="entry name" value="Transcription Factor, Ets-1"/>
    <property type="match status" value="1"/>
</dbReference>
<dbReference type="SUPFAM" id="SSF47769">
    <property type="entry name" value="SAM/Pointed domain"/>
    <property type="match status" value="1"/>
</dbReference>
<dbReference type="Pfam" id="PF00536">
    <property type="entry name" value="SAM_1"/>
    <property type="match status" value="1"/>
</dbReference>
<evidence type="ECO:0000313" key="3">
    <source>
        <dbReference type="EMBL" id="WVZ02437.1"/>
    </source>
</evidence>
<evidence type="ECO:0000259" key="2">
    <source>
        <dbReference type="PROSITE" id="PS50105"/>
    </source>
</evidence>
<dbReference type="PROSITE" id="PS50105">
    <property type="entry name" value="SAM_DOMAIN"/>
    <property type="match status" value="1"/>
</dbReference>
<dbReference type="InterPro" id="IPR001660">
    <property type="entry name" value="SAM"/>
</dbReference>
<feature type="domain" description="SAM" evidence="2">
    <location>
        <begin position="61"/>
        <end position="123"/>
    </location>
</feature>
<proteinExistence type="predicted"/>
<protein>
    <recommendedName>
        <fullName evidence="2">SAM domain-containing protein</fullName>
    </recommendedName>
</protein>
<dbReference type="Proteomes" id="UP001374535">
    <property type="component" value="Chromosome 7"/>
</dbReference>
<keyword evidence="1" id="KW-0677">Repeat</keyword>
<dbReference type="AlphaFoldDB" id="A0AAQ3N4Q4"/>
<dbReference type="EMBL" id="CP144694">
    <property type="protein sequence ID" value="WVZ02437.1"/>
    <property type="molecule type" value="Genomic_DNA"/>
</dbReference>
<name>A0AAQ3N4Q4_VIGMU</name>
<evidence type="ECO:0000256" key="1">
    <source>
        <dbReference type="ARBA" id="ARBA00022737"/>
    </source>
</evidence>
<dbReference type="PANTHER" id="PTHR10627:SF72">
    <property type="entry name" value="STERILE ALPHA MOTIF_POINTED DOMAIN-CONTAINING PROTEIN-RELATED"/>
    <property type="match status" value="1"/>
</dbReference>
<evidence type="ECO:0000313" key="4">
    <source>
        <dbReference type="Proteomes" id="UP001374535"/>
    </source>
</evidence>
<organism evidence="3 4">
    <name type="scientific">Vigna mungo</name>
    <name type="common">Black gram</name>
    <name type="synonym">Phaseolus mungo</name>
    <dbReference type="NCBI Taxonomy" id="3915"/>
    <lineage>
        <taxon>Eukaryota</taxon>
        <taxon>Viridiplantae</taxon>
        <taxon>Streptophyta</taxon>
        <taxon>Embryophyta</taxon>
        <taxon>Tracheophyta</taxon>
        <taxon>Spermatophyta</taxon>
        <taxon>Magnoliopsida</taxon>
        <taxon>eudicotyledons</taxon>
        <taxon>Gunneridae</taxon>
        <taxon>Pentapetalae</taxon>
        <taxon>rosids</taxon>
        <taxon>fabids</taxon>
        <taxon>Fabales</taxon>
        <taxon>Fabaceae</taxon>
        <taxon>Papilionoideae</taxon>
        <taxon>50 kb inversion clade</taxon>
        <taxon>NPAAA clade</taxon>
        <taxon>indigoferoid/millettioid clade</taxon>
        <taxon>Phaseoleae</taxon>
        <taxon>Vigna</taxon>
    </lineage>
</organism>
<gene>
    <name evidence="3" type="ORF">V8G54_023243</name>
</gene>
<dbReference type="PANTHER" id="PTHR10627">
    <property type="entry name" value="SCP160"/>
    <property type="match status" value="1"/>
</dbReference>